<dbReference type="EMBL" id="LC490351">
    <property type="protein sequence ID" value="BBL86019.1"/>
    <property type="molecule type" value="Genomic_DNA"/>
</dbReference>
<evidence type="ECO:0000313" key="6">
    <source>
        <dbReference type="EMBL" id="BBL86019.1"/>
    </source>
</evidence>
<dbReference type="PROSITE" id="PS51747">
    <property type="entry name" value="CYT_DCMP_DEAMINASES_2"/>
    <property type="match status" value="1"/>
</dbReference>
<dbReference type="EMBL" id="KX897545">
    <property type="protein sequence ID" value="APP88039.1"/>
    <property type="molecule type" value="Genomic_DNA"/>
</dbReference>
<evidence type="ECO:0000313" key="7">
    <source>
        <dbReference type="Proteomes" id="UP000503178"/>
    </source>
</evidence>
<organism evidence="4">
    <name type="scientific">Paulinella micropora</name>
    <dbReference type="NCBI Taxonomy" id="1928728"/>
    <lineage>
        <taxon>Eukaryota</taxon>
        <taxon>Sar</taxon>
        <taxon>Rhizaria</taxon>
        <taxon>Cercozoa</taxon>
        <taxon>Imbricatea</taxon>
        <taxon>Silicofilosea</taxon>
        <taxon>Euglyphida</taxon>
        <taxon>Paulinellidae</taxon>
        <taxon>Paulinella</taxon>
    </lineage>
</organism>
<evidence type="ECO:0000259" key="3">
    <source>
        <dbReference type="PROSITE" id="PS51747"/>
    </source>
</evidence>
<dbReference type="Pfam" id="PF00383">
    <property type="entry name" value="dCMP_cyt_deam_1"/>
    <property type="match status" value="1"/>
</dbReference>
<dbReference type="Proteomes" id="UP000503178">
    <property type="component" value="Chromatophore Pltd"/>
</dbReference>
<accession>A0A1L5YBF1</accession>
<reference evidence="4" key="1">
    <citation type="journal article" date="2017" name="Protist">
        <title>Diversity of the Photosynthetic Paulinella Species, with the Description of Paulinella micropora sp. nov. and the Chromatophore Genome Sequence for strain KR01.</title>
        <authorList>
            <person name="Lhee D."/>
            <person name="Yang E.C."/>
            <person name="Kim J.I."/>
            <person name="Nakayama T."/>
            <person name="Zuccarello G."/>
            <person name="Andersen R.A."/>
            <person name="Yoon H.S."/>
        </authorList>
    </citation>
    <scope>NUCLEOTIDE SEQUENCE</scope>
    <source>
        <strain evidence="5">FK01</strain>
        <strain evidence="4">KR01</strain>
    </source>
</reference>
<sequence>MNNQLSADSVEWWMARLLRQAHRTGNDGDVPVTAVILNQLGHCIGWGRNCRERTKDPMGHAELVALRQASHLQSSWRFNQCTIIVTLEPCTMCSGALLQARMSTVIYGTSDYKRGGLGGTLDLSKQDNAHHKMSIIGGIKSKQSRELLETWFRKRRSL</sequence>
<keyword evidence="4" id="KW-0934">Plastid</keyword>
<dbReference type="InterPro" id="IPR002125">
    <property type="entry name" value="CMP_dCMP_dom"/>
</dbReference>
<evidence type="ECO:0000313" key="5">
    <source>
        <dbReference type="EMBL" id="AQX44806.1"/>
    </source>
</evidence>
<dbReference type="EMBL" id="KY124271">
    <property type="protein sequence ID" value="AQX44806.1"/>
    <property type="molecule type" value="Genomic_DNA"/>
</dbReference>
<name>A0A1L5YBF1_9EUKA</name>
<dbReference type="GO" id="GO:0002100">
    <property type="term" value="P:tRNA wobble adenosine to inosine editing"/>
    <property type="evidence" value="ECO:0007669"/>
    <property type="project" value="InterPro"/>
</dbReference>
<dbReference type="GO" id="GO:0008270">
    <property type="term" value="F:zinc ion binding"/>
    <property type="evidence" value="ECO:0007669"/>
    <property type="project" value="InterPro"/>
</dbReference>
<evidence type="ECO:0000256" key="1">
    <source>
        <dbReference type="ARBA" id="ARBA00022723"/>
    </source>
</evidence>
<dbReference type="InterPro" id="IPR016193">
    <property type="entry name" value="Cytidine_deaminase-like"/>
</dbReference>
<feature type="domain" description="CMP/dCMP-type deaminase" evidence="3">
    <location>
        <begin position="8"/>
        <end position="120"/>
    </location>
</feature>
<dbReference type="CDD" id="cd01285">
    <property type="entry name" value="nucleoside_deaminase"/>
    <property type="match status" value="1"/>
</dbReference>
<dbReference type="PANTHER" id="PTHR11079">
    <property type="entry name" value="CYTOSINE DEAMINASE FAMILY MEMBER"/>
    <property type="match status" value="1"/>
</dbReference>
<dbReference type="AlphaFoldDB" id="A0A1L5YBF1"/>
<proteinExistence type="predicted"/>
<dbReference type="SUPFAM" id="SSF53927">
    <property type="entry name" value="Cytidine deaminase-like"/>
    <property type="match status" value="1"/>
</dbReference>
<dbReference type="GO" id="GO:0052717">
    <property type="term" value="F:tRNA-specific adenosine-34 deaminase activity"/>
    <property type="evidence" value="ECO:0007669"/>
    <property type="project" value="UniProtKB-EC"/>
</dbReference>
<geneLocation type="plastid" evidence="4"/>
<dbReference type="PANTHER" id="PTHR11079:SF179">
    <property type="entry name" value="TRNA(ADENINE(34)) DEAMINASE, CHLOROPLASTIC"/>
    <property type="match status" value="1"/>
</dbReference>
<keyword evidence="1" id="KW-0479">Metal-binding</keyword>
<gene>
    <name evidence="6" type="primary">MYN1_Chr_203</name>
    <name evidence="4" type="ORF">PCKR_244</name>
    <name evidence="5" type="ORF">PFK_244</name>
    <name evidence="6" type="ORF">PMYN1_Chma207</name>
</gene>
<protein>
    <submittedName>
        <fullName evidence="4">Cytidine/deoxycytidylate deaminase family protein</fullName>
    </submittedName>
</protein>
<evidence type="ECO:0000313" key="4">
    <source>
        <dbReference type="EMBL" id="APP88039.1"/>
    </source>
</evidence>
<dbReference type="Gene3D" id="3.40.140.10">
    <property type="entry name" value="Cytidine Deaminase, domain 2"/>
    <property type="match status" value="1"/>
</dbReference>
<dbReference type="PROSITE" id="PS00903">
    <property type="entry name" value="CYT_DCMP_DEAMINASES_1"/>
    <property type="match status" value="1"/>
</dbReference>
<reference evidence="6 7" key="2">
    <citation type="submission" date="2019-06" db="EMBL/GenBank/DDBJ databases">
        <title>A hidden player of endosymbiotic evolution: DNA virus triggered massive gene transfer.</title>
        <authorList>
            <person name="Matsuo M."/>
            <person name="Katahata A."/>
            <person name="Tachikawa M."/>
            <person name="Minakuchi Y."/>
            <person name="Noguchi H."/>
            <person name="Toyoda A."/>
            <person name="Fujiyama A."/>
            <person name="Suzuki Y."/>
            <person name="Satoh S."/>
            <person name="Nakayama T."/>
            <person name="Kamikawa R."/>
            <person name="Nomura M."/>
            <person name="Inagaki Y."/>
            <person name="Ishida K."/>
            <person name="Obokata J."/>
        </authorList>
    </citation>
    <scope>NUCLEOTIDE SEQUENCE [LARGE SCALE GENOMIC DNA]</scope>
    <source>
        <strain evidence="6 7">MYN1</strain>
    </source>
</reference>
<evidence type="ECO:0000256" key="2">
    <source>
        <dbReference type="ARBA" id="ARBA00022833"/>
    </source>
</evidence>
<dbReference type="InterPro" id="IPR016192">
    <property type="entry name" value="APOBEC/CMP_deaminase_Zn-bd"/>
</dbReference>
<keyword evidence="2" id="KW-0862">Zinc</keyword>
<keyword evidence="7" id="KW-1185">Reference proteome</keyword>